<comment type="caution">
    <text evidence="9">The sequence shown here is derived from an EMBL/GenBank/DDBJ whole genome shotgun (WGS) entry which is preliminary data.</text>
</comment>
<dbReference type="GO" id="GO:0006355">
    <property type="term" value="P:regulation of DNA-templated transcription"/>
    <property type="evidence" value="ECO:0007669"/>
    <property type="project" value="InterPro"/>
</dbReference>
<feature type="modified residue" description="4-aspartylphosphate" evidence="5">
    <location>
        <position position="50"/>
    </location>
</feature>
<evidence type="ECO:0000256" key="5">
    <source>
        <dbReference type="PROSITE-ProRule" id="PRU00169"/>
    </source>
</evidence>
<dbReference type="InterPro" id="IPR011006">
    <property type="entry name" value="CheY-like_superfamily"/>
</dbReference>
<dbReference type="SMART" id="SM00448">
    <property type="entry name" value="REC"/>
    <property type="match status" value="1"/>
</dbReference>
<evidence type="ECO:0000256" key="2">
    <source>
        <dbReference type="ARBA" id="ARBA00023015"/>
    </source>
</evidence>
<evidence type="ECO:0000259" key="8">
    <source>
        <dbReference type="PROSITE" id="PS51755"/>
    </source>
</evidence>
<dbReference type="GO" id="GO:0032993">
    <property type="term" value="C:protein-DNA complex"/>
    <property type="evidence" value="ECO:0007669"/>
    <property type="project" value="TreeGrafter"/>
</dbReference>
<keyword evidence="4" id="KW-0804">Transcription</keyword>
<dbReference type="Pfam" id="PF00486">
    <property type="entry name" value="Trans_reg_C"/>
    <property type="match status" value="1"/>
</dbReference>
<feature type="domain" description="Response regulatory" evidence="7">
    <location>
        <begin position="3"/>
        <end position="117"/>
    </location>
</feature>
<dbReference type="GO" id="GO:0000976">
    <property type="term" value="F:transcription cis-regulatory region binding"/>
    <property type="evidence" value="ECO:0007669"/>
    <property type="project" value="TreeGrafter"/>
</dbReference>
<dbReference type="Gene3D" id="1.10.10.10">
    <property type="entry name" value="Winged helix-like DNA-binding domain superfamily/Winged helix DNA-binding domain"/>
    <property type="match status" value="1"/>
</dbReference>
<dbReference type="AlphaFoldDB" id="A0A511RG43"/>
<evidence type="ECO:0000256" key="1">
    <source>
        <dbReference type="ARBA" id="ARBA00022553"/>
    </source>
</evidence>
<dbReference type="PROSITE" id="PS50110">
    <property type="entry name" value="RESPONSE_REGULATORY"/>
    <property type="match status" value="1"/>
</dbReference>
<accession>A0A511RG43</accession>
<evidence type="ECO:0000256" key="3">
    <source>
        <dbReference type="ARBA" id="ARBA00023125"/>
    </source>
</evidence>
<evidence type="ECO:0000313" key="10">
    <source>
        <dbReference type="Proteomes" id="UP000321827"/>
    </source>
</evidence>
<dbReference type="SMART" id="SM00862">
    <property type="entry name" value="Trans_reg_C"/>
    <property type="match status" value="1"/>
</dbReference>
<gene>
    <name evidence="9" type="ORF">ODE01S_00590</name>
</gene>
<proteinExistence type="predicted"/>
<dbReference type="InterPro" id="IPR016032">
    <property type="entry name" value="Sig_transdc_resp-reg_C-effctor"/>
</dbReference>
<dbReference type="GO" id="GO:0000156">
    <property type="term" value="F:phosphorelay response regulator activity"/>
    <property type="evidence" value="ECO:0007669"/>
    <property type="project" value="TreeGrafter"/>
</dbReference>
<dbReference type="InterPro" id="IPR036388">
    <property type="entry name" value="WH-like_DNA-bd_sf"/>
</dbReference>
<dbReference type="SUPFAM" id="SSF52172">
    <property type="entry name" value="CheY-like"/>
    <property type="match status" value="1"/>
</dbReference>
<dbReference type="PANTHER" id="PTHR48111:SF4">
    <property type="entry name" value="DNA-BINDING DUAL TRANSCRIPTIONAL REGULATOR OMPR"/>
    <property type="match status" value="1"/>
</dbReference>
<dbReference type="PROSITE" id="PS51755">
    <property type="entry name" value="OMPR_PHOB"/>
    <property type="match status" value="1"/>
</dbReference>
<evidence type="ECO:0000256" key="6">
    <source>
        <dbReference type="PROSITE-ProRule" id="PRU01091"/>
    </source>
</evidence>
<dbReference type="Pfam" id="PF00072">
    <property type="entry name" value="Response_reg"/>
    <property type="match status" value="1"/>
</dbReference>
<evidence type="ECO:0000256" key="4">
    <source>
        <dbReference type="ARBA" id="ARBA00023163"/>
    </source>
</evidence>
<dbReference type="OrthoDB" id="24946at2"/>
<keyword evidence="3 6" id="KW-0238">DNA-binding</keyword>
<dbReference type="InterPro" id="IPR001867">
    <property type="entry name" value="OmpR/PhoB-type_DNA-bd"/>
</dbReference>
<dbReference type="GO" id="GO:0005829">
    <property type="term" value="C:cytosol"/>
    <property type="evidence" value="ECO:0007669"/>
    <property type="project" value="TreeGrafter"/>
</dbReference>
<sequence>MARVLLVEDEPSLRFALAHGLRQAGFSVLDAADAREGWARLDEADVVVLDRMLPDEDGLNFLARLRRTPRYERLPVLMLTARASERDRVEGLLGGADDYLTKPFSTAELAARLVALLRRSRGAEVLRRGELVVDTGRGRVTLGGREVGLTRREFDLLAFLAREPGRVYDRPTLLAQVWGEDFLGTLRTVDQHVAQLREKLGGRWIETVRGRGYRFTEVP</sequence>
<dbReference type="SUPFAM" id="SSF46894">
    <property type="entry name" value="C-terminal effector domain of the bipartite response regulators"/>
    <property type="match status" value="1"/>
</dbReference>
<keyword evidence="1 5" id="KW-0597">Phosphoprotein</keyword>
<name>A0A511RG43_9DEIN</name>
<evidence type="ECO:0000313" key="9">
    <source>
        <dbReference type="EMBL" id="GEM88625.1"/>
    </source>
</evidence>
<dbReference type="InterPro" id="IPR001789">
    <property type="entry name" value="Sig_transdc_resp-reg_receiver"/>
</dbReference>
<dbReference type="RefSeq" id="WP_147144765.1">
    <property type="nucleotide sequence ID" value="NZ_BJXN01000001.1"/>
</dbReference>
<organism evidence="9 10">
    <name type="scientific">Oceanithermus desulfurans NBRC 100063</name>
    <dbReference type="NCBI Taxonomy" id="1227550"/>
    <lineage>
        <taxon>Bacteria</taxon>
        <taxon>Thermotogati</taxon>
        <taxon>Deinococcota</taxon>
        <taxon>Deinococci</taxon>
        <taxon>Thermales</taxon>
        <taxon>Thermaceae</taxon>
        <taxon>Oceanithermus</taxon>
    </lineage>
</organism>
<dbReference type="PANTHER" id="PTHR48111">
    <property type="entry name" value="REGULATOR OF RPOS"/>
    <property type="match status" value="1"/>
</dbReference>
<evidence type="ECO:0000259" key="7">
    <source>
        <dbReference type="PROSITE" id="PS50110"/>
    </source>
</evidence>
<feature type="DNA-binding region" description="OmpR/PhoB-type" evidence="6">
    <location>
        <begin position="123"/>
        <end position="217"/>
    </location>
</feature>
<reference evidence="9 10" key="1">
    <citation type="submission" date="2019-07" db="EMBL/GenBank/DDBJ databases">
        <title>Whole genome shotgun sequence of Oceanithermus desulfurans NBRC 100063.</title>
        <authorList>
            <person name="Hosoyama A."/>
            <person name="Uohara A."/>
            <person name="Ohji S."/>
            <person name="Ichikawa N."/>
        </authorList>
    </citation>
    <scope>NUCLEOTIDE SEQUENCE [LARGE SCALE GENOMIC DNA]</scope>
    <source>
        <strain evidence="9 10">NBRC 100063</strain>
    </source>
</reference>
<dbReference type="Gene3D" id="6.10.250.690">
    <property type="match status" value="1"/>
</dbReference>
<dbReference type="Proteomes" id="UP000321827">
    <property type="component" value="Unassembled WGS sequence"/>
</dbReference>
<dbReference type="CDD" id="cd00383">
    <property type="entry name" value="trans_reg_C"/>
    <property type="match status" value="1"/>
</dbReference>
<dbReference type="Gene3D" id="3.40.50.2300">
    <property type="match status" value="1"/>
</dbReference>
<keyword evidence="2" id="KW-0805">Transcription regulation</keyword>
<dbReference type="EMBL" id="BJXN01000001">
    <property type="protein sequence ID" value="GEM88625.1"/>
    <property type="molecule type" value="Genomic_DNA"/>
</dbReference>
<feature type="domain" description="OmpR/PhoB-type" evidence="8">
    <location>
        <begin position="123"/>
        <end position="217"/>
    </location>
</feature>
<protein>
    <submittedName>
        <fullName evidence="9">DNA-binding response regulator</fullName>
    </submittedName>
</protein>
<dbReference type="InterPro" id="IPR039420">
    <property type="entry name" value="WalR-like"/>
</dbReference>